<evidence type="ECO:0000313" key="2">
    <source>
        <dbReference type="Proteomes" id="UP000676325"/>
    </source>
</evidence>
<dbReference type="AlphaFoldDB" id="A0A941EDD1"/>
<evidence type="ECO:0000313" key="1">
    <source>
        <dbReference type="EMBL" id="MBR7830660.1"/>
    </source>
</evidence>
<accession>A0A941EDD1</accession>
<gene>
    <name evidence="1" type="ORF">KDK95_30440</name>
</gene>
<dbReference type="Proteomes" id="UP000676325">
    <property type="component" value="Unassembled WGS sequence"/>
</dbReference>
<proteinExistence type="predicted"/>
<name>A0A941EDD1_9ACTN</name>
<dbReference type="PANTHER" id="PTHR30528:SF0">
    <property type="entry name" value="CYTOPLASMIC PROTEIN"/>
    <property type="match status" value="1"/>
</dbReference>
<dbReference type="EMBL" id="JAGSOH010000147">
    <property type="protein sequence ID" value="MBR7830660.1"/>
    <property type="molecule type" value="Genomic_DNA"/>
</dbReference>
<dbReference type="PANTHER" id="PTHR30528">
    <property type="entry name" value="CYTOPLASMIC PROTEIN"/>
    <property type="match status" value="1"/>
</dbReference>
<reference evidence="1" key="1">
    <citation type="submission" date="2021-04" db="EMBL/GenBank/DDBJ databases">
        <title>Genome based classification of Actinospica acidithermotolerans sp. nov., an actinobacterium isolated from an Indonesian hot spring.</title>
        <authorList>
            <person name="Kusuma A.B."/>
            <person name="Putra K.E."/>
            <person name="Nafisah S."/>
            <person name="Loh J."/>
            <person name="Nouioui I."/>
            <person name="Goodfellow M."/>
        </authorList>
    </citation>
    <scope>NUCLEOTIDE SEQUENCE</scope>
    <source>
        <strain evidence="1">MGRD01-02</strain>
    </source>
</reference>
<dbReference type="RefSeq" id="WP_212521784.1">
    <property type="nucleotide sequence ID" value="NZ_JAGSOH010000147.1"/>
</dbReference>
<comment type="caution">
    <text evidence="1">The sequence shown here is derived from an EMBL/GenBank/DDBJ whole genome shotgun (WGS) entry which is preliminary data.</text>
</comment>
<keyword evidence="2" id="KW-1185">Reference proteome</keyword>
<organism evidence="1 2">
    <name type="scientific">Actinospica acidithermotolerans</name>
    <dbReference type="NCBI Taxonomy" id="2828514"/>
    <lineage>
        <taxon>Bacteria</taxon>
        <taxon>Bacillati</taxon>
        <taxon>Actinomycetota</taxon>
        <taxon>Actinomycetes</taxon>
        <taxon>Catenulisporales</taxon>
        <taxon>Actinospicaceae</taxon>
        <taxon>Actinospica</taxon>
    </lineage>
</organism>
<dbReference type="Pfam" id="PF06224">
    <property type="entry name" value="AlkZ-like"/>
    <property type="match status" value="1"/>
</dbReference>
<sequence>MGTTLSAAEARRAALRAQGLLGALPGRTVPGLLRRLGAIQLDTISVLARSQELVPFARLGAVGRPAVHRAFWEPKGPGAARAFEYWAHAACVLPVEDWPLFAFRRRSYRNRNDMWGMAPDHVSARGVMERLASDGPVTTTELGGARKTPGWWEWSDVKQAVEYLLACGDVVCVERRGWRRVYDLPERALPEAALHDELTDRECHVELLARAGRALGVGTKSDLSDYYRLRNVGKFADVAEEAGLLPVEVEGWGQPAWASPEALEFLEAGGRGRHRTTLLSPFDSLIWERARTERMFGLSHRLEAYVPKAKRVHGYYAMPLLHGGELLGRADPARETDRKGGDVLIGRRVSLHSRRAVEPMAKALWEAAEWVGCERVRVEQVVPGELAEPLREAVASR</sequence>
<protein>
    <submittedName>
        <fullName evidence="1">YcaQ family DNA glycosylase</fullName>
    </submittedName>
</protein>
<dbReference type="InterPro" id="IPR009351">
    <property type="entry name" value="AlkZ-like"/>
</dbReference>